<feature type="transmembrane region" description="Helical" evidence="2">
    <location>
        <begin position="157"/>
        <end position="179"/>
    </location>
</feature>
<evidence type="ECO:0000256" key="2">
    <source>
        <dbReference type="SAM" id="Phobius"/>
    </source>
</evidence>
<evidence type="ECO:0000313" key="4">
    <source>
        <dbReference type="Proteomes" id="UP000003688"/>
    </source>
</evidence>
<feature type="coiled-coil region" evidence="1">
    <location>
        <begin position="101"/>
        <end position="128"/>
    </location>
</feature>
<keyword evidence="2" id="KW-0812">Transmembrane</keyword>
<gene>
    <name evidence="3" type="ORF">Cflav_PD0043</name>
</gene>
<keyword evidence="2" id="KW-0472">Membrane</keyword>
<name>B9XT24_PEDPL</name>
<feature type="transmembrane region" description="Helical" evidence="2">
    <location>
        <begin position="131"/>
        <end position="151"/>
    </location>
</feature>
<keyword evidence="4" id="KW-1185">Reference proteome</keyword>
<keyword evidence="2" id="KW-1133">Transmembrane helix</keyword>
<dbReference type="Pfam" id="PF14235">
    <property type="entry name" value="DUF4337"/>
    <property type="match status" value="1"/>
</dbReference>
<evidence type="ECO:0000313" key="3">
    <source>
        <dbReference type="EMBL" id="EEF57014.1"/>
    </source>
</evidence>
<comment type="caution">
    <text evidence="3">The sequence shown here is derived from an EMBL/GenBank/DDBJ whole genome shotgun (WGS) entry which is preliminary data.</text>
</comment>
<keyword evidence="1" id="KW-0175">Coiled coil</keyword>
<evidence type="ECO:0000256" key="1">
    <source>
        <dbReference type="SAM" id="Coils"/>
    </source>
</evidence>
<evidence type="ECO:0008006" key="5">
    <source>
        <dbReference type="Google" id="ProtNLM"/>
    </source>
</evidence>
<dbReference type="Proteomes" id="UP000003688">
    <property type="component" value="Unassembled WGS sequence"/>
</dbReference>
<organism evidence="3 4">
    <name type="scientific">Pedosphaera parvula (strain Ellin514)</name>
    <dbReference type="NCBI Taxonomy" id="320771"/>
    <lineage>
        <taxon>Bacteria</taxon>
        <taxon>Pseudomonadati</taxon>
        <taxon>Verrucomicrobiota</taxon>
        <taxon>Pedosphaerae</taxon>
        <taxon>Pedosphaerales</taxon>
        <taxon>Pedosphaeraceae</taxon>
        <taxon>Pedosphaera</taxon>
    </lineage>
</organism>
<proteinExistence type="predicted"/>
<accession>B9XT24</accession>
<dbReference type="OrthoDB" id="9806096at2"/>
<dbReference type="STRING" id="320771.Cflav_PD0043"/>
<dbReference type="AlphaFoldDB" id="B9XT24"/>
<protein>
    <recommendedName>
        <fullName evidence="5">DUF4337 domain-containing protein</fullName>
    </recommendedName>
</protein>
<feature type="transmembrane region" description="Helical" evidence="2">
    <location>
        <begin position="26"/>
        <end position="48"/>
    </location>
</feature>
<dbReference type="EMBL" id="ABOX02000093">
    <property type="protein sequence ID" value="EEF57014.1"/>
    <property type="molecule type" value="Genomic_DNA"/>
</dbReference>
<reference evidence="3 4" key="1">
    <citation type="journal article" date="2011" name="J. Bacteriol.">
        <title>Genome sequence of 'Pedosphaera parvula' Ellin514, an aerobic Verrucomicrobial isolate from pasture soil.</title>
        <authorList>
            <person name="Kant R."/>
            <person name="van Passel M.W."/>
            <person name="Sangwan P."/>
            <person name="Palva A."/>
            <person name="Lucas S."/>
            <person name="Copeland A."/>
            <person name="Lapidus A."/>
            <person name="Glavina Del Rio T."/>
            <person name="Dalin E."/>
            <person name="Tice H."/>
            <person name="Bruce D."/>
            <person name="Goodwin L."/>
            <person name="Pitluck S."/>
            <person name="Chertkov O."/>
            <person name="Larimer F.W."/>
            <person name="Land M.L."/>
            <person name="Hauser L."/>
            <person name="Brettin T.S."/>
            <person name="Detter J.C."/>
            <person name="Han S."/>
            <person name="de Vos W.M."/>
            <person name="Janssen P.H."/>
            <person name="Smidt H."/>
        </authorList>
    </citation>
    <scope>NUCLEOTIDE SEQUENCE [LARGE SCALE GENOMIC DNA]</scope>
    <source>
        <strain evidence="3 4">Ellin514</strain>
    </source>
</reference>
<sequence>MEEPEVPTEHLHEEMHHEAEHSGRRWILGVALSSALLASLAAVASLSAGHYANEAMISQIESANQWSYFQSKSIKEAQLNSKMEILAALGKPTSDGDKTKVGEYKADKESIQTKAEALEKEAKHFLRTHQFLARSVTMFQVAIAIGAISVLTKKRKFWWVSLGFGVVGLCFLAQSWLAIYSH</sequence>
<dbReference type="InterPro" id="IPR025570">
    <property type="entry name" value="DUF4337"/>
</dbReference>
<dbReference type="RefSeq" id="WP_007418957.1">
    <property type="nucleotide sequence ID" value="NZ_ABOX02000093.1"/>
</dbReference>